<dbReference type="AlphaFoldDB" id="A0A9W6JN38"/>
<feature type="domain" description="p-hydroxybenzoic acid efflux pump subunit AaeA-like beta-barrel" evidence="7">
    <location>
        <begin position="190"/>
        <end position="286"/>
    </location>
</feature>
<comment type="caution">
    <text evidence="8">The sequence shown here is derived from an EMBL/GenBank/DDBJ whole genome shotgun (WGS) entry which is preliminary data.</text>
</comment>
<dbReference type="InterPro" id="IPR058634">
    <property type="entry name" value="AaeA-lik-b-barrel"/>
</dbReference>
<dbReference type="NCBIfam" id="TIGR01730">
    <property type="entry name" value="RND_mfp"/>
    <property type="match status" value="1"/>
</dbReference>
<dbReference type="Pfam" id="PF25963">
    <property type="entry name" value="Beta-barrel_AAEA"/>
    <property type="match status" value="1"/>
</dbReference>
<dbReference type="Gene3D" id="2.40.50.100">
    <property type="match status" value="1"/>
</dbReference>
<evidence type="ECO:0000313" key="8">
    <source>
        <dbReference type="EMBL" id="GLK79278.1"/>
    </source>
</evidence>
<comment type="similarity">
    <text evidence="1">Belongs to the membrane fusion protein (MFP) (TC 8.A.1) family.</text>
</comment>
<keyword evidence="9" id="KW-1185">Reference proteome</keyword>
<evidence type="ECO:0000256" key="1">
    <source>
        <dbReference type="ARBA" id="ARBA00009477"/>
    </source>
</evidence>
<keyword evidence="4" id="KW-0472">Membrane</keyword>
<protein>
    <submittedName>
        <fullName evidence="8">Membrane protein</fullName>
    </submittedName>
</protein>
<evidence type="ECO:0000256" key="4">
    <source>
        <dbReference type="ARBA" id="ARBA00023136"/>
    </source>
</evidence>
<keyword evidence="2" id="KW-0812">Transmembrane</keyword>
<dbReference type="Proteomes" id="UP001143309">
    <property type="component" value="Unassembled WGS sequence"/>
</dbReference>
<feature type="domain" description="p-hydroxybenzoic acid efflux pump subunit AaeA alpha-helical hairpin" evidence="6">
    <location>
        <begin position="80"/>
        <end position="152"/>
    </location>
</feature>
<evidence type="ECO:0000313" key="9">
    <source>
        <dbReference type="Proteomes" id="UP001143309"/>
    </source>
</evidence>
<reference evidence="8" key="2">
    <citation type="submission" date="2023-01" db="EMBL/GenBank/DDBJ databases">
        <authorList>
            <person name="Sun Q."/>
            <person name="Evtushenko L."/>
        </authorList>
    </citation>
    <scope>NUCLEOTIDE SEQUENCE</scope>
    <source>
        <strain evidence="8">VKM B-2748</strain>
    </source>
</reference>
<dbReference type="SUPFAM" id="SSF111369">
    <property type="entry name" value="HlyD-like secretion proteins"/>
    <property type="match status" value="1"/>
</dbReference>
<name>A0A9W6JN38_9HYPH</name>
<keyword evidence="3" id="KW-1133">Transmembrane helix</keyword>
<dbReference type="RefSeq" id="WP_271199743.1">
    <property type="nucleotide sequence ID" value="NZ_BSFL01000001.1"/>
</dbReference>
<evidence type="ECO:0000259" key="6">
    <source>
        <dbReference type="Pfam" id="PF25878"/>
    </source>
</evidence>
<dbReference type="GO" id="GO:0022857">
    <property type="term" value="F:transmembrane transporter activity"/>
    <property type="evidence" value="ECO:0007669"/>
    <property type="project" value="InterPro"/>
</dbReference>
<dbReference type="GO" id="GO:0016020">
    <property type="term" value="C:membrane"/>
    <property type="evidence" value="ECO:0007669"/>
    <property type="project" value="InterPro"/>
</dbReference>
<dbReference type="Pfam" id="PF25878">
    <property type="entry name" value="HH_AAEA_pHBA"/>
    <property type="match status" value="1"/>
</dbReference>
<dbReference type="InterPro" id="IPR006143">
    <property type="entry name" value="RND_pump_MFP"/>
</dbReference>
<sequence>MSRLARAARVAVTLLAAAGALAGGVYAWRAYTETPWTRDGRVRSQIVQVTPDVSGAVTDLRVRDNQKVAKGDVLFVIDQARYRLALAQAEATVDGRFSEVEQRRKEAERRDRLTSAAVADETREQARTAVLSAEAAWRQAQVERDVAKLNLERTVIVSPVNGYVTNLLLDRGDYATAGRAAIAVVDSDGFYVAAYLEETKLHAVHEGDAATVRLMAGGPDLTGHVEGIARAIVDRDNVASSDLIANINPSFTWVRLAQRIPVRVRLDAPPAEVALASGMTATVVIHPRERGDPATPRQR</sequence>
<feature type="chain" id="PRO_5040720887" evidence="5">
    <location>
        <begin position="23"/>
        <end position="299"/>
    </location>
</feature>
<dbReference type="PANTHER" id="PTHR30367">
    <property type="entry name" value="P-HYDROXYBENZOIC ACID EFFLUX PUMP SUBUNIT AAEA-RELATED"/>
    <property type="match status" value="1"/>
</dbReference>
<dbReference type="Gene3D" id="2.40.30.170">
    <property type="match status" value="1"/>
</dbReference>
<gene>
    <name evidence="8" type="ORF">GCM10008174_10190</name>
</gene>
<evidence type="ECO:0000256" key="5">
    <source>
        <dbReference type="SAM" id="SignalP"/>
    </source>
</evidence>
<evidence type="ECO:0000256" key="2">
    <source>
        <dbReference type="ARBA" id="ARBA00022692"/>
    </source>
</evidence>
<proteinExistence type="inferred from homology"/>
<evidence type="ECO:0000256" key="3">
    <source>
        <dbReference type="ARBA" id="ARBA00022989"/>
    </source>
</evidence>
<dbReference type="PANTHER" id="PTHR30367:SF12">
    <property type="entry name" value="P-HYDROXYBENZOIC ACID EFFLUX PUMP SUBUNIT AAEA"/>
    <property type="match status" value="1"/>
</dbReference>
<organism evidence="8 9">
    <name type="scientific">Methylopila turkensis</name>
    <dbReference type="NCBI Taxonomy" id="1437816"/>
    <lineage>
        <taxon>Bacteria</taxon>
        <taxon>Pseudomonadati</taxon>
        <taxon>Pseudomonadota</taxon>
        <taxon>Alphaproteobacteria</taxon>
        <taxon>Hyphomicrobiales</taxon>
        <taxon>Methylopilaceae</taxon>
        <taxon>Methylopila</taxon>
    </lineage>
</organism>
<keyword evidence="5" id="KW-0732">Signal</keyword>
<dbReference type="InterPro" id="IPR050393">
    <property type="entry name" value="MFP_Efflux_Pump"/>
</dbReference>
<reference evidence="8" key="1">
    <citation type="journal article" date="2014" name="Int. J. Syst. Evol. Microbiol.">
        <title>Complete genome sequence of Corynebacterium casei LMG S-19264T (=DSM 44701T), isolated from a smear-ripened cheese.</title>
        <authorList>
            <consortium name="US DOE Joint Genome Institute (JGI-PGF)"/>
            <person name="Walter F."/>
            <person name="Albersmeier A."/>
            <person name="Kalinowski J."/>
            <person name="Ruckert C."/>
        </authorList>
    </citation>
    <scope>NUCLEOTIDE SEQUENCE</scope>
    <source>
        <strain evidence="8">VKM B-2748</strain>
    </source>
</reference>
<feature type="signal peptide" evidence="5">
    <location>
        <begin position="1"/>
        <end position="22"/>
    </location>
</feature>
<dbReference type="InterPro" id="IPR058632">
    <property type="entry name" value="HH_AaeA"/>
</dbReference>
<evidence type="ECO:0000259" key="7">
    <source>
        <dbReference type="Pfam" id="PF25963"/>
    </source>
</evidence>
<dbReference type="EMBL" id="BSFL01000001">
    <property type="protein sequence ID" value="GLK79278.1"/>
    <property type="molecule type" value="Genomic_DNA"/>
</dbReference>
<accession>A0A9W6JN38</accession>